<protein>
    <submittedName>
        <fullName evidence="2">Uncharacterized protein</fullName>
    </submittedName>
</protein>
<proteinExistence type="predicted"/>
<sequence length="248" mass="27396">MLQKVQEWEVNNQTIFKVGEQVEFVDSSGVVLRGTICGKASGDGTAGMAQVRLDFWQPGHGASQSGCDSPHVLGRHEDYLATRRLGRPACGKSLPLRVEAPLGHRIEEKVKPRAVRLTSWDASGYGVGGHDICPGTRVLHSTSRGAGLTMERLEEELLDYEEEEEVQEVERGHQRAVQTGGTLKIPQVVNKKAVQSDRLVGRRHQELVAGNLPRGEEYGTEPIMGGCYRMGLMMWANILARTWAVRRS</sequence>
<feature type="coiled-coil region" evidence="1">
    <location>
        <begin position="143"/>
        <end position="170"/>
    </location>
</feature>
<reference evidence="2" key="1">
    <citation type="journal article" date="2022" name="bioRxiv">
        <title>Sequencing and chromosome-scale assembly of the giantPleurodeles waltlgenome.</title>
        <authorList>
            <person name="Brown T."/>
            <person name="Elewa A."/>
            <person name="Iarovenko S."/>
            <person name="Subramanian E."/>
            <person name="Araus A.J."/>
            <person name="Petzold A."/>
            <person name="Susuki M."/>
            <person name="Suzuki K.-i.T."/>
            <person name="Hayashi T."/>
            <person name="Toyoda A."/>
            <person name="Oliveira C."/>
            <person name="Osipova E."/>
            <person name="Leigh N.D."/>
            <person name="Simon A."/>
            <person name="Yun M.H."/>
        </authorList>
    </citation>
    <scope>NUCLEOTIDE SEQUENCE</scope>
    <source>
        <strain evidence="2">20211129_DDA</strain>
        <tissue evidence="2">Liver</tissue>
    </source>
</reference>
<organism evidence="2 3">
    <name type="scientific">Pleurodeles waltl</name>
    <name type="common">Iberian ribbed newt</name>
    <dbReference type="NCBI Taxonomy" id="8319"/>
    <lineage>
        <taxon>Eukaryota</taxon>
        <taxon>Metazoa</taxon>
        <taxon>Chordata</taxon>
        <taxon>Craniata</taxon>
        <taxon>Vertebrata</taxon>
        <taxon>Euteleostomi</taxon>
        <taxon>Amphibia</taxon>
        <taxon>Batrachia</taxon>
        <taxon>Caudata</taxon>
        <taxon>Salamandroidea</taxon>
        <taxon>Salamandridae</taxon>
        <taxon>Pleurodelinae</taxon>
        <taxon>Pleurodeles</taxon>
    </lineage>
</organism>
<dbReference type="Proteomes" id="UP001066276">
    <property type="component" value="Chromosome 11"/>
</dbReference>
<accession>A0AAV7LMM5</accession>
<keyword evidence="1" id="KW-0175">Coiled coil</keyword>
<keyword evidence="3" id="KW-1185">Reference proteome</keyword>
<evidence type="ECO:0000313" key="3">
    <source>
        <dbReference type="Proteomes" id="UP001066276"/>
    </source>
</evidence>
<dbReference type="EMBL" id="JANPWB010000015">
    <property type="protein sequence ID" value="KAJ1092756.1"/>
    <property type="molecule type" value="Genomic_DNA"/>
</dbReference>
<evidence type="ECO:0000313" key="2">
    <source>
        <dbReference type="EMBL" id="KAJ1092756.1"/>
    </source>
</evidence>
<gene>
    <name evidence="2" type="ORF">NDU88_005866</name>
</gene>
<evidence type="ECO:0000256" key="1">
    <source>
        <dbReference type="SAM" id="Coils"/>
    </source>
</evidence>
<comment type="caution">
    <text evidence="2">The sequence shown here is derived from an EMBL/GenBank/DDBJ whole genome shotgun (WGS) entry which is preliminary data.</text>
</comment>
<name>A0AAV7LMM5_PLEWA</name>
<dbReference type="AlphaFoldDB" id="A0AAV7LMM5"/>